<dbReference type="GO" id="GO:0003676">
    <property type="term" value="F:nucleic acid binding"/>
    <property type="evidence" value="ECO:0007669"/>
    <property type="project" value="InterPro"/>
</dbReference>
<dbReference type="Proteomes" id="UP000424527">
    <property type="component" value="Unassembled WGS sequence"/>
</dbReference>
<name>A0A6G0HRK9_LARCR</name>
<feature type="domain" description="Integrase core" evidence="1">
    <location>
        <begin position="118"/>
        <end position="295"/>
    </location>
</feature>
<keyword evidence="3" id="KW-1185">Reference proteome</keyword>
<dbReference type="InterPro" id="IPR036397">
    <property type="entry name" value="RNaseH_sf"/>
</dbReference>
<dbReference type="Gene3D" id="3.30.420.10">
    <property type="entry name" value="Ribonuclease H-like superfamily/Ribonuclease H"/>
    <property type="match status" value="1"/>
</dbReference>
<protein>
    <recommendedName>
        <fullName evidence="1">Integrase core domain-containing protein</fullName>
    </recommendedName>
</protein>
<comment type="caution">
    <text evidence="2">The sequence shown here is derived from an EMBL/GenBank/DDBJ whole genome shotgun (WGS) entry which is preliminary data.</text>
</comment>
<sequence length="387" mass="45519">MEWIHHIETYFRRMYSNDEILAALAEEHGIVLSRQTLERTMQRKGLWRRKDKTDVAQVSAFIEAQLQNSGQCHGYRWMHQKCWMNGMVTDRETVRILMRLLDGEGVQLRTRRRLRRRIYHSRGPNYVWHIDGYDKLKPFGIAISGCIDGFSRRVIWLHAYKTNNDPDVIAGYFMDAVLSTEGCPERVRLDMGTENVRLAEMQNFLHWSEGQVANTDHVTFGPSTGNQRIERWWLTLRNQCAQFWMDIFDKLRCDGHFADTFLDKSLVQFCFLSIIQEELDTVAATWNEHRIRRVHASRSPHGRPSIMHLLPELYGARDCRHRPALDKIEACVEECVFKDFPCDEDVFHVCVDVMSEHNLSFTNEVFETVNLYIALREHILRELSNAN</sequence>
<dbReference type="EMBL" id="REGW02000020">
    <property type="protein sequence ID" value="KAE8281652.1"/>
    <property type="molecule type" value="Genomic_DNA"/>
</dbReference>
<dbReference type="InterPro" id="IPR058913">
    <property type="entry name" value="Integrase_dom_put"/>
</dbReference>
<organism evidence="2 3">
    <name type="scientific">Larimichthys crocea</name>
    <name type="common">Large yellow croaker</name>
    <name type="synonym">Pseudosciaena crocea</name>
    <dbReference type="NCBI Taxonomy" id="215358"/>
    <lineage>
        <taxon>Eukaryota</taxon>
        <taxon>Metazoa</taxon>
        <taxon>Chordata</taxon>
        <taxon>Craniata</taxon>
        <taxon>Vertebrata</taxon>
        <taxon>Euteleostomi</taxon>
        <taxon>Actinopterygii</taxon>
        <taxon>Neopterygii</taxon>
        <taxon>Teleostei</taxon>
        <taxon>Neoteleostei</taxon>
        <taxon>Acanthomorphata</taxon>
        <taxon>Eupercaria</taxon>
        <taxon>Sciaenidae</taxon>
        <taxon>Larimichthys</taxon>
    </lineage>
</organism>
<dbReference type="PANTHER" id="PTHR46791">
    <property type="entry name" value="EXPRESSED PROTEIN"/>
    <property type="match status" value="1"/>
</dbReference>
<evidence type="ECO:0000259" key="1">
    <source>
        <dbReference type="Pfam" id="PF24764"/>
    </source>
</evidence>
<gene>
    <name evidence="2" type="ORF">D5F01_LYC20648</name>
</gene>
<dbReference type="Pfam" id="PF24764">
    <property type="entry name" value="rva_4"/>
    <property type="match status" value="1"/>
</dbReference>
<dbReference type="SUPFAM" id="SSF53098">
    <property type="entry name" value="Ribonuclease H-like"/>
    <property type="match status" value="1"/>
</dbReference>
<dbReference type="PANTHER" id="PTHR46791:SF13">
    <property type="entry name" value="CLR5 DOMAIN-CONTAINING PROTEIN"/>
    <property type="match status" value="1"/>
</dbReference>
<accession>A0A6G0HRK9</accession>
<evidence type="ECO:0000313" key="2">
    <source>
        <dbReference type="EMBL" id="KAE8281652.1"/>
    </source>
</evidence>
<dbReference type="InterPro" id="IPR012337">
    <property type="entry name" value="RNaseH-like_sf"/>
</dbReference>
<dbReference type="AlphaFoldDB" id="A0A6G0HRK9"/>
<reference evidence="2 3" key="1">
    <citation type="submission" date="2019-07" db="EMBL/GenBank/DDBJ databases">
        <title>Chromosome genome assembly for large yellow croaker.</title>
        <authorList>
            <person name="Xiao S."/>
        </authorList>
    </citation>
    <scope>NUCLEOTIDE SEQUENCE [LARGE SCALE GENOMIC DNA]</scope>
    <source>
        <strain evidence="2">JMULYC20181020</strain>
        <tissue evidence="2">Muscle</tissue>
    </source>
</reference>
<evidence type="ECO:0000313" key="3">
    <source>
        <dbReference type="Proteomes" id="UP000424527"/>
    </source>
</evidence>
<proteinExistence type="predicted"/>